<dbReference type="FunFam" id="3.40.50.2300:FF:000145">
    <property type="entry name" value="Glutamate receptor, metabotropic"/>
    <property type="match status" value="1"/>
</dbReference>
<keyword evidence="10" id="KW-0325">Glycoprotein</keyword>
<feature type="transmembrane region" description="Helical" evidence="12">
    <location>
        <begin position="722"/>
        <end position="752"/>
    </location>
</feature>
<dbReference type="PROSITE" id="PS00981">
    <property type="entry name" value="G_PROTEIN_RECEP_F3_3"/>
    <property type="match status" value="1"/>
</dbReference>
<keyword evidence="11" id="KW-0807">Transducer</keyword>
<keyword evidence="8 12" id="KW-0472">Membrane</keyword>
<dbReference type="AlphaFoldDB" id="A0AAV4NW19"/>
<evidence type="ECO:0000313" key="16">
    <source>
        <dbReference type="Proteomes" id="UP001054837"/>
    </source>
</evidence>
<evidence type="ECO:0000256" key="1">
    <source>
        <dbReference type="ARBA" id="ARBA00004651"/>
    </source>
</evidence>
<sequence>MASFQLMIYIFVWLLINGILCLAGDHRSARIEFGSQIVIGGLFPVHRKVSNEDERCGPILLEKGIQRLEAMLYAIDQINKNLSYWKFSMDATILDTCSSDSYALEQSLQFLHYSCGPNANISRKVVAVVGASNSVVSASVANIFRLFQIPQVSYASTSEELDDLHKYPYFFRVVPSDKFQVRVILDILLEFGWTYVSLVASKGEYGENAVQNLKDLVRETSHEGICFATVEVLPRDAADQHYDAVIRRLSLNDKAKVVVVFLNEDKISKLLDSCERSGINAGRFIWLGSDGWGAKVRTVQNHEDLAEGAITILPKRYPIDADFDNYFKSLKPFSNTRNPWFKEFWEEQFDCVFKKTTSAKRRKICTGTEDLSKDYQQEGLVPMVIDSVQLLATAIKTLCKEEPKFCKDPEKIDTKYRNSLIEIIGNTTLQSSQGHNMVISFDKTRSVPVNYTIFQYQQSRDNKCSYKLIGEWNPSDRLKLQDDPVWSKGVTDDLRRPLSTCSEECAHGQERIRNMESNRQCCWTCRPCDDTYYLPEPSKPCMPCPEGQIPSEDRKSCVDLQAEFIGKSLANPWAVIPLVFSILGLISTSAVFVIFFMNHKTPIIMASGRELCYVILIGIVLCYCFPFIVLFRPTDISCGALRIGMGLGLSVCYSAIFTKTNRLSRIFEVSLKFTKRPSYISPESQVMICVCLVLIQITLTVLWLIIKPPIVLQKLVPSPRMWVIYCGVDGISVLLGLLYNMVLLILCTVYAYKTRNIPENFNETKWISFTMYSSCIIWLAFIPIFCSAMQDYKVQTTILSMSVSASGTVTLVCIFLPKIYIVLFHPERNVRYPSSTATSGTGTCDSNQAVRYLRTVPKALDVPQPAPVQRPDSPFLFNQNHRI</sequence>
<keyword evidence="5 13" id="KW-0732">Signal</keyword>
<dbReference type="Pfam" id="PF00003">
    <property type="entry name" value="7tm_3"/>
    <property type="match status" value="1"/>
</dbReference>
<protein>
    <submittedName>
        <fullName evidence="15">Metabotropic glutamate receptor 3</fullName>
    </submittedName>
</protein>
<dbReference type="InterPro" id="IPR050726">
    <property type="entry name" value="mGluR"/>
</dbReference>
<keyword evidence="16" id="KW-1185">Reference proteome</keyword>
<dbReference type="Gene3D" id="2.10.50.30">
    <property type="entry name" value="GPCR, family 3, nine cysteines domain"/>
    <property type="match status" value="1"/>
</dbReference>
<gene>
    <name evidence="15" type="primary">Grm3</name>
    <name evidence="15" type="ORF">CDAR_82952</name>
</gene>
<evidence type="ECO:0000256" key="2">
    <source>
        <dbReference type="ARBA" id="ARBA00007242"/>
    </source>
</evidence>
<dbReference type="Proteomes" id="UP001054837">
    <property type="component" value="Unassembled WGS sequence"/>
</dbReference>
<feature type="transmembrane region" description="Helical" evidence="12">
    <location>
        <begin position="573"/>
        <end position="599"/>
    </location>
</feature>
<feature type="transmembrane region" description="Helical" evidence="12">
    <location>
        <begin position="639"/>
        <end position="657"/>
    </location>
</feature>
<dbReference type="FunFam" id="2.10.50.30:FF:000004">
    <property type="entry name" value="Taste receptor type 1 member 3-like protein"/>
    <property type="match status" value="1"/>
</dbReference>
<organism evidence="15 16">
    <name type="scientific">Caerostris darwini</name>
    <dbReference type="NCBI Taxonomy" id="1538125"/>
    <lineage>
        <taxon>Eukaryota</taxon>
        <taxon>Metazoa</taxon>
        <taxon>Ecdysozoa</taxon>
        <taxon>Arthropoda</taxon>
        <taxon>Chelicerata</taxon>
        <taxon>Arachnida</taxon>
        <taxon>Araneae</taxon>
        <taxon>Araneomorphae</taxon>
        <taxon>Entelegynae</taxon>
        <taxon>Araneoidea</taxon>
        <taxon>Araneidae</taxon>
        <taxon>Caerostris</taxon>
    </lineage>
</organism>
<dbReference type="PROSITE" id="PS50259">
    <property type="entry name" value="G_PROTEIN_RECEP_F3_4"/>
    <property type="match status" value="1"/>
</dbReference>
<name>A0AAV4NW19_9ARAC</name>
<dbReference type="InterPro" id="IPR038550">
    <property type="entry name" value="GPCR_3_9-Cys_sf"/>
</dbReference>
<keyword evidence="4 12" id="KW-0812">Transmembrane</keyword>
<dbReference type="PANTHER" id="PTHR24060">
    <property type="entry name" value="METABOTROPIC GLUTAMATE RECEPTOR"/>
    <property type="match status" value="1"/>
</dbReference>
<dbReference type="InterPro" id="IPR028082">
    <property type="entry name" value="Peripla_BP_I"/>
</dbReference>
<evidence type="ECO:0000313" key="15">
    <source>
        <dbReference type="EMBL" id="GIX87839.1"/>
    </source>
</evidence>
<evidence type="ECO:0000256" key="3">
    <source>
        <dbReference type="ARBA" id="ARBA00022475"/>
    </source>
</evidence>
<dbReference type="InterPro" id="IPR001828">
    <property type="entry name" value="ANF_lig-bd_rcpt"/>
</dbReference>
<feature type="signal peptide" evidence="13">
    <location>
        <begin position="1"/>
        <end position="23"/>
    </location>
</feature>
<evidence type="ECO:0000256" key="13">
    <source>
        <dbReference type="SAM" id="SignalP"/>
    </source>
</evidence>
<evidence type="ECO:0000256" key="6">
    <source>
        <dbReference type="ARBA" id="ARBA00022989"/>
    </source>
</evidence>
<comment type="caution">
    <text evidence="15">The sequence shown here is derived from an EMBL/GenBank/DDBJ whole genome shotgun (WGS) entry which is preliminary data.</text>
</comment>
<evidence type="ECO:0000256" key="9">
    <source>
        <dbReference type="ARBA" id="ARBA00023170"/>
    </source>
</evidence>
<comment type="subcellular location">
    <subcellularLocation>
        <location evidence="1">Cell membrane</location>
        <topology evidence="1">Multi-pass membrane protein</topology>
    </subcellularLocation>
</comment>
<dbReference type="PRINTS" id="PR00248">
    <property type="entry name" value="GPCRMGR"/>
</dbReference>
<feature type="transmembrane region" description="Helical" evidence="12">
    <location>
        <begin position="764"/>
        <end position="785"/>
    </location>
</feature>
<keyword evidence="9 15" id="KW-0675">Receptor</keyword>
<dbReference type="PRINTS" id="PR00593">
    <property type="entry name" value="MTABOTROPICR"/>
</dbReference>
<dbReference type="Pfam" id="PF01094">
    <property type="entry name" value="ANF_receptor"/>
    <property type="match status" value="1"/>
</dbReference>
<feature type="transmembrane region" description="Helical" evidence="12">
    <location>
        <begin position="797"/>
        <end position="823"/>
    </location>
</feature>
<dbReference type="InterPro" id="IPR000337">
    <property type="entry name" value="GPCR_3"/>
</dbReference>
<evidence type="ECO:0000259" key="14">
    <source>
        <dbReference type="PROSITE" id="PS50259"/>
    </source>
</evidence>
<dbReference type="GO" id="GO:0004930">
    <property type="term" value="F:G protein-coupled receptor activity"/>
    <property type="evidence" value="ECO:0007669"/>
    <property type="project" value="UniProtKB-KW"/>
</dbReference>
<dbReference type="SUPFAM" id="SSF53822">
    <property type="entry name" value="Periplasmic binding protein-like I"/>
    <property type="match status" value="1"/>
</dbReference>
<feature type="transmembrane region" description="Helical" evidence="12">
    <location>
        <begin position="611"/>
        <end position="633"/>
    </location>
</feature>
<accession>A0AAV4NW19</accession>
<dbReference type="InterPro" id="IPR017979">
    <property type="entry name" value="GPCR_3_CS"/>
</dbReference>
<evidence type="ECO:0000256" key="4">
    <source>
        <dbReference type="ARBA" id="ARBA00022692"/>
    </source>
</evidence>
<proteinExistence type="inferred from homology"/>
<dbReference type="EMBL" id="BPLQ01002030">
    <property type="protein sequence ID" value="GIX87839.1"/>
    <property type="molecule type" value="Genomic_DNA"/>
</dbReference>
<feature type="domain" description="G-protein coupled receptors family 3 profile" evidence="14">
    <location>
        <begin position="573"/>
        <end position="838"/>
    </location>
</feature>
<comment type="similarity">
    <text evidence="2">Belongs to the G-protein coupled receptor 3 family.</text>
</comment>
<evidence type="ECO:0000256" key="11">
    <source>
        <dbReference type="ARBA" id="ARBA00023224"/>
    </source>
</evidence>
<evidence type="ECO:0000256" key="12">
    <source>
        <dbReference type="SAM" id="Phobius"/>
    </source>
</evidence>
<feature type="transmembrane region" description="Helical" evidence="12">
    <location>
        <begin position="686"/>
        <end position="706"/>
    </location>
</feature>
<dbReference type="GO" id="GO:0005886">
    <property type="term" value="C:plasma membrane"/>
    <property type="evidence" value="ECO:0007669"/>
    <property type="project" value="UniProtKB-SubCell"/>
</dbReference>
<feature type="chain" id="PRO_5043730390" evidence="13">
    <location>
        <begin position="24"/>
        <end position="883"/>
    </location>
</feature>
<reference evidence="15 16" key="1">
    <citation type="submission" date="2021-06" db="EMBL/GenBank/DDBJ databases">
        <title>Caerostris darwini draft genome.</title>
        <authorList>
            <person name="Kono N."/>
            <person name="Arakawa K."/>
        </authorList>
    </citation>
    <scope>NUCLEOTIDE SEQUENCE [LARGE SCALE GENOMIC DNA]</scope>
</reference>
<keyword evidence="7" id="KW-0297">G-protein coupled receptor</keyword>
<evidence type="ECO:0000256" key="7">
    <source>
        <dbReference type="ARBA" id="ARBA00023040"/>
    </source>
</evidence>
<dbReference type="Gene3D" id="3.40.50.2300">
    <property type="match status" value="2"/>
</dbReference>
<evidence type="ECO:0000256" key="8">
    <source>
        <dbReference type="ARBA" id="ARBA00023136"/>
    </source>
</evidence>
<evidence type="ECO:0000256" key="10">
    <source>
        <dbReference type="ARBA" id="ARBA00023180"/>
    </source>
</evidence>
<dbReference type="InterPro" id="IPR000162">
    <property type="entry name" value="GPCR_3_mtglu_rcpt"/>
</dbReference>
<keyword evidence="3" id="KW-1003">Cell membrane</keyword>
<keyword evidence="6 12" id="KW-1133">Transmembrane helix</keyword>
<dbReference type="InterPro" id="IPR017978">
    <property type="entry name" value="GPCR_3_C"/>
</dbReference>
<evidence type="ECO:0000256" key="5">
    <source>
        <dbReference type="ARBA" id="ARBA00022729"/>
    </source>
</evidence>